<dbReference type="EMBL" id="VSRR010000855">
    <property type="protein sequence ID" value="MPC20285.1"/>
    <property type="molecule type" value="Genomic_DNA"/>
</dbReference>
<gene>
    <name evidence="1" type="ORF">E2C01_013222</name>
</gene>
<sequence length="101" mass="10747">MNAINTSSGSSLASTLLTDIVVHSHSQVLCAQQTMPSGRNNNRTSQLHYKSYTVKKSHPDVLKVSGPVKPKKRISHPFLGLALAGVTGVCGRVDTDSVCCL</sequence>
<dbReference type="AlphaFoldDB" id="A0A5B7DGR6"/>
<reference evidence="1 2" key="1">
    <citation type="submission" date="2019-05" db="EMBL/GenBank/DDBJ databases">
        <title>Another draft genome of Portunus trituberculatus and its Hox gene families provides insights of decapod evolution.</title>
        <authorList>
            <person name="Jeong J.-H."/>
            <person name="Song I."/>
            <person name="Kim S."/>
            <person name="Choi T."/>
            <person name="Kim D."/>
            <person name="Ryu S."/>
            <person name="Kim W."/>
        </authorList>
    </citation>
    <scope>NUCLEOTIDE SEQUENCE [LARGE SCALE GENOMIC DNA]</scope>
    <source>
        <tissue evidence="1">Muscle</tissue>
    </source>
</reference>
<evidence type="ECO:0000313" key="1">
    <source>
        <dbReference type="EMBL" id="MPC20285.1"/>
    </source>
</evidence>
<dbReference type="Proteomes" id="UP000324222">
    <property type="component" value="Unassembled WGS sequence"/>
</dbReference>
<keyword evidence="2" id="KW-1185">Reference proteome</keyword>
<organism evidence="1 2">
    <name type="scientific">Portunus trituberculatus</name>
    <name type="common">Swimming crab</name>
    <name type="synonym">Neptunus trituberculatus</name>
    <dbReference type="NCBI Taxonomy" id="210409"/>
    <lineage>
        <taxon>Eukaryota</taxon>
        <taxon>Metazoa</taxon>
        <taxon>Ecdysozoa</taxon>
        <taxon>Arthropoda</taxon>
        <taxon>Crustacea</taxon>
        <taxon>Multicrustacea</taxon>
        <taxon>Malacostraca</taxon>
        <taxon>Eumalacostraca</taxon>
        <taxon>Eucarida</taxon>
        <taxon>Decapoda</taxon>
        <taxon>Pleocyemata</taxon>
        <taxon>Brachyura</taxon>
        <taxon>Eubrachyura</taxon>
        <taxon>Portunoidea</taxon>
        <taxon>Portunidae</taxon>
        <taxon>Portuninae</taxon>
        <taxon>Portunus</taxon>
    </lineage>
</organism>
<accession>A0A5B7DGR6</accession>
<comment type="caution">
    <text evidence="1">The sequence shown here is derived from an EMBL/GenBank/DDBJ whole genome shotgun (WGS) entry which is preliminary data.</text>
</comment>
<proteinExistence type="predicted"/>
<evidence type="ECO:0000313" key="2">
    <source>
        <dbReference type="Proteomes" id="UP000324222"/>
    </source>
</evidence>
<protein>
    <submittedName>
        <fullName evidence="1">Uncharacterized protein</fullName>
    </submittedName>
</protein>
<name>A0A5B7DGR6_PORTR</name>